<protein>
    <recommendedName>
        <fullName evidence="4">Methyltransferase FkbM domain-containing protein</fullName>
    </recommendedName>
</protein>
<organism evidence="2 3">
    <name type="scientific">Mizuhopecten yessoensis</name>
    <name type="common">Japanese scallop</name>
    <name type="synonym">Patinopecten yessoensis</name>
    <dbReference type="NCBI Taxonomy" id="6573"/>
    <lineage>
        <taxon>Eukaryota</taxon>
        <taxon>Metazoa</taxon>
        <taxon>Spiralia</taxon>
        <taxon>Lophotrochozoa</taxon>
        <taxon>Mollusca</taxon>
        <taxon>Bivalvia</taxon>
        <taxon>Autobranchia</taxon>
        <taxon>Pteriomorphia</taxon>
        <taxon>Pectinida</taxon>
        <taxon>Pectinoidea</taxon>
        <taxon>Pectinidae</taxon>
        <taxon>Mizuhopecten</taxon>
    </lineage>
</organism>
<evidence type="ECO:0000313" key="3">
    <source>
        <dbReference type="Proteomes" id="UP000242188"/>
    </source>
</evidence>
<keyword evidence="1" id="KW-0472">Membrane</keyword>
<dbReference type="OrthoDB" id="40902at2759"/>
<sequence length="290" mass="33326">MRRPVVLVLCGGAICTFYLLYNLKHDNSDRNSLMLTPPFAVQSNTRNYLSQLPRKTCSSNQTYIDFGAILNKLQTERVAKCVANYDIDAPKGLQKDGIYRPIRYTSHAYLNSSSFMIEAGGHLGHDISEFNSRYHPGHYVVLEPVGNFFNVLREKFKDSPNIVLYNFGVDVNDGVFQAGQGNDGTSIYKKGKDGFVLKIVAVSKLFEKLKVAEKKVDLVTLNCEGCEYAFLDFLLSTDYIHQFRNIQYQSHRVPEICFPVKRFCWYQELLAKTHKLVFQHKFTWESWTQT</sequence>
<keyword evidence="1" id="KW-1133">Transmembrane helix</keyword>
<keyword evidence="3" id="KW-1185">Reference proteome</keyword>
<dbReference type="InterPro" id="IPR029063">
    <property type="entry name" value="SAM-dependent_MTases_sf"/>
</dbReference>
<dbReference type="Proteomes" id="UP000242188">
    <property type="component" value="Unassembled WGS sequence"/>
</dbReference>
<evidence type="ECO:0000256" key="1">
    <source>
        <dbReference type="SAM" id="Phobius"/>
    </source>
</evidence>
<name>A0A210QNV4_MIZYE</name>
<dbReference type="SUPFAM" id="SSF53335">
    <property type="entry name" value="S-adenosyl-L-methionine-dependent methyltransferases"/>
    <property type="match status" value="1"/>
</dbReference>
<reference evidence="2 3" key="1">
    <citation type="journal article" date="2017" name="Nat. Ecol. Evol.">
        <title>Scallop genome provides insights into evolution of bilaterian karyotype and development.</title>
        <authorList>
            <person name="Wang S."/>
            <person name="Zhang J."/>
            <person name="Jiao W."/>
            <person name="Li J."/>
            <person name="Xun X."/>
            <person name="Sun Y."/>
            <person name="Guo X."/>
            <person name="Huan P."/>
            <person name="Dong B."/>
            <person name="Zhang L."/>
            <person name="Hu X."/>
            <person name="Sun X."/>
            <person name="Wang J."/>
            <person name="Zhao C."/>
            <person name="Wang Y."/>
            <person name="Wang D."/>
            <person name="Huang X."/>
            <person name="Wang R."/>
            <person name="Lv J."/>
            <person name="Li Y."/>
            <person name="Zhang Z."/>
            <person name="Liu B."/>
            <person name="Lu W."/>
            <person name="Hui Y."/>
            <person name="Liang J."/>
            <person name="Zhou Z."/>
            <person name="Hou R."/>
            <person name="Li X."/>
            <person name="Liu Y."/>
            <person name="Li H."/>
            <person name="Ning X."/>
            <person name="Lin Y."/>
            <person name="Zhao L."/>
            <person name="Xing Q."/>
            <person name="Dou J."/>
            <person name="Li Y."/>
            <person name="Mao J."/>
            <person name="Guo H."/>
            <person name="Dou H."/>
            <person name="Li T."/>
            <person name="Mu C."/>
            <person name="Jiang W."/>
            <person name="Fu Q."/>
            <person name="Fu X."/>
            <person name="Miao Y."/>
            <person name="Liu J."/>
            <person name="Yu Q."/>
            <person name="Li R."/>
            <person name="Liao H."/>
            <person name="Li X."/>
            <person name="Kong Y."/>
            <person name="Jiang Z."/>
            <person name="Chourrout D."/>
            <person name="Li R."/>
            <person name="Bao Z."/>
        </authorList>
    </citation>
    <scope>NUCLEOTIDE SEQUENCE [LARGE SCALE GENOMIC DNA]</scope>
    <source>
        <strain evidence="2 3">PY_sf001</strain>
    </source>
</reference>
<comment type="caution">
    <text evidence="2">The sequence shown here is derived from an EMBL/GenBank/DDBJ whole genome shotgun (WGS) entry which is preliminary data.</text>
</comment>
<feature type="transmembrane region" description="Helical" evidence="1">
    <location>
        <begin position="6"/>
        <end position="23"/>
    </location>
</feature>
<evidence type="ECO:0008006" key="4">
    <source>
        <dbReference type="Google" id="ProtNLM"/>
    </source>
</evidence>
<gene>
    <name evidence="2" type="ORF">KP79_PYT09462</name>
</gene>
<dbReference type="AlphaFoldDB" id="A0A210QNV4"/>
<accession>A0A210QNV4</accession>
<keyword evidence="1" id="KW-0812">Transmembrane</keyword>
<proteinExistence type="predicted"/>
<dbReference type="Gene3D" id="3.40.50.150">
    <property type="entry name" value="Vaccinia Virus protein VP39"/>
    <property type="match status" value="1"/>
</dbReference>
<evidence type="ECO:0000313" key="2">
    <source>
        <dbReference type="EMBL" id="OWF50385.1"/>
    </source>
</evidence>
<dbReference type="EMBL" id="NEDP02002617">
    <property type="protein sequence ID" value="OWF50385.1"/>
    <property type="molecule type" value="Genomic_DNA"/>
</dbReference>